<name>A0A317FJF0_9PROT</name>
<proteinExistence type="predicted"/>
<dbReference type="EMBL" id="QGNA01000001">
    <property type="protein sequence ID" value="PWS38442.1"/>
    <property type="molecule type" value="Genomic_DNA"/>
</dbReference>
<evidence type="ECO:0000313" key="2">
    <source>
        <dbReference type="EMBL" id="PWS38442.1"/>
    </source>
</evidence>
<comment type="caution">
    <text evidence="2">The sequence shown here is derived from an EMBL/GenBank/DDBJ whole genome shotgun (WGS) entry which is preliminary data.</text>
</comment>
<accession>A0A317FJF0</accession>
<organism evidence="2 3">
    <name type="scientific">Falsiroseomonas bella</name>
    <dbReference type="NCBI Taxonomy" id="2184016"/>
    <lineage>
        <taxon>Bacteria</taxon>
        <taxon>Pseudomonadati</taxon>
        <taxon>Pseudomonadota</taxon>
        <taxon>Alphaproteobacteria</taxon>
        <taxon>Acetobacterales</taxon>
        <taxon>Roseomonadaceae</taxon>
        <taxon>Falsiroseomonas</taxon>
    </lineage>
</organism>
<keyword evidence="3" id="KW-1185">Reference proteome</keyword>
<dbReference type="RefSeq" id="WP_109869063.1">
    <property type="nucleotide sequence ID" value="NZ_QGNA01000001.1"/>
</dbReference>
<feature type="region of interest" description="Disordered" evidence="1">
    <location>
        <begin position="199"/>
        <end position="219"/>
    </location>
</feature>
<evidence type="ECO:0008006" key="4">
    <source>
        <dbReference type="Google" id="ProtNLM"/>
    </source>
</evidence>
<dbReference type="PROSITE" id="PS51257">
    <property type="entry name" value="PROKAR_LIPOPROTEIN"/>
    <property type="match status" value="1"/>
</dbReference>
<evidence type="ECO:0000313" key="3">
    <source>
        <dbReference type="Proteomes" id="UP000245765"/>
    </source>
</evidence>
<dbReference type="AlphaFoldDB" id="A0A317FJF0"/>
<sequence>MPAAKRLLPQRRTLLIALPGLLAACAGGGGEPEPLPPLVSGYRHLTPLRLNVADVEIVPPAAGAVRVDEPAPLRPEVEMRRMAEERLVPMGTTGRARFITQVAEFRRETTGGSGGLFGGSPGERLSVRMEARLEIASADGQGAGFVEAQARRQRTLPGGTSDAARRRAAEETVRQAMEELNVEFEFQIRRALRDWLVEGAAPPPIGAPGGIQREDLPRS</sequence>
<dbReference type="OrthoDB" id="7280888at2"/>
<evidence type="ECO:0000256" key="1">
    <source>
        <dbReference type="SAM" id="MobiDB-lite"/>
    </source>
</evidence>
<gene>
    <name evidence="2" type="ORF">DFH01_03935</name>
</gene>
<reference evidence="3" key="1">
    <citation type="submission" date="2018-05" db="EMBL/GenBank/DDBJ databases">
        <authorList>
            <person name="Du Z."/>
            <person name="Wang X."/>
        </authorList>
    </citation>
    <scope>NUCLEOTIDE SEQUENCE [LARGE SCALE GENOMIC DNA]</scope>
    <source>
        <strain evidence="3">CQN31</strain>
    </source>
</reference>
<dbReference type="Proteomes" id="UP000245765">
    <property type="component" value="Unassembled WGS sequence"/>
</dbReference>
<protein>
    <recommendedName>
        <fullName evidence="4">Lipoprotein</fullName>
    </recommendedName>
</protein>